<accession>A0A9J9GK44</accession>
<dbReference type="RefSeq" id="WP_011906597.1">
    <property type="nucleotide sequence ID" value="NC_009425.1"/>
</dbReference>
<reference evidence="2" key="1">
    <citation type="journal article" date="2010" name="PLoS Genet.">
        <title>Genome sequence of the plant growth promoting endophytic bacterium Enterobacter sp. 638.</title>
        <authorList>
            <person name="Taghavi S."/>
            <person name="van der Lelie D."/>
            <person name="Hoffman A."/>
            <person name="Zhang Y.B."/>
            <person name="Walla M.D."/>
            <person name="Vangronsveld J."/>
            <person name="Newman L."/>
            <person name="Monchy S."/>
        </authorList>
    </citation>
    <scope>NUCLEOTIDE SEQUENCE [LARGE SCALE GENOMIC DNA]</scope>
    <source>
        <strain evidence="2">638</strain>
    </source>
</reference>
<dbReference type="OrthoDB" id="9972363at2"/>
<geneLocation type="plasmid" evidence="1 2">
    <name>pENTE01</name>
</geneLocation>
<gene>
    <name evidence="1" type="ordered locus">Ent638_4325</name>
</gene>
<keyword evidence="2" id="KW-1185">Reference proteome</keyword>
<organism evidence="1 2">
    <name type="scientific">Enterobacter sp. (strain 638)</name>
    <dbReference type="NCBI Taxonomy" id="399742"/>
    <lineage>
        <taxon>Bacteria</taxon>
        <taxon>Pseudomonadati</taxon>
        <taxon>Pseudomonadota</taxon>
        <taxon>Gammaproteobacteria</taxon>
        <taxon>Enterobacterales</taxon>
        <taxon>Enterobacteriaceae</taxon>
        <taxon>Enterobacter</taxon>
    </lineage>
</organism>
<dbReference type="Proteomes" id="UP000000230">
    <property type="component" value="Plasmid pENTE01"/>
</dbReference>
<proteinExistence type="predicted"/>
<keyword evidence="1" id="KW-0614">Plasmid</keyword>
<dbReference type="KEGG" id="ent:Ent638_4325"/>
<dbReference type="EMBL" id="CP000654">
    <property type="protein sequence ID" value="ABP62930.1"/>
    <property type="molecule type" value="Genomic_DNA"/>
</dbReference>
<protein>
    <submittedName>
        <fullName evidence="1">Uncharacterized protein</fullName>
    </submittedName>
</protein>
<evidence type="ECO:0000313" key="2">
    <source>
        <dbReference type="Proteomes" id="UP000000230"/>
    </source>
</evidence>
<sequence>MPDNSNENETNHGLSGLWDQLSDYPKLRLHQTMHFGYPLVHVLDEEGRELARRIDSTGRWEWRESSPERWTPQPEEYLIEYEFEGDEERDCFQLDMLDRPFGAFTRL</sequence>
<dbReference type="AlphaFoldDB" id="A0A9J9GK44"/>
<name>A0A9J9GK44_ENT38</name>
<evidence type="ECO:0000313" key="1">
    <source>
        <dbReference type="EMBL" id="ABP62930.1"/>
    </source>
</evidence>